<dbReference type="Gene3D" id="2.170.270.10">
    <property type="entry name" value="SET domain"/>
    <property type="match status" value="1"/>
</dbReference>
<feature type="region of interest" description="Disordered" evidence="1">
    <location>
        <begin position="775"/>
        <end position="798"/>
    </location>
</feature>
<dbReference type="SUPFAM" id="SSF82199">
    <property type="entry name" value="SET domain"/>
    <property type="match status" value="1"/>
</dbReference>
<dbReference type="CDD" id="cd08161">
    <property type="entry name" value="SET"/>
    <property type="match status" value="1"/>
</dbReference>
<gene>
    <name evidence="2" type="ORF">C1SCF055_LOCUS38246</name>
</gene>
<proteinExistence type="predicted"/>
<feature type="compositionally biased region" description="Polar residues" evidence="1">
    <location>
        <begin position="780"/>
        <end position="791"/>
    </location>
</feature>
<feature type="non-terminal residue" evidence="2">
    <location>
        <position position="1"/>
    </location>
</feature>
<evidence type="ECO:0000313" key="2">
    <source>
        <dbReference type="EMBL" id="CAI4013256.1"/>
    </source>
</evidence>
<protein>
    <submittedName>
        <fullName evidence="3">Pyruvate kinase</fullName>
    </submittedName>
</protein>
<dbReference type="InterPro" id="IPR046341">
    <property type="entry name" value="SET_dom_sf"/>
</dbReference>
<keyword evidence="3" id="KW-0418">Kinase</keyword>
<keyword evidence="4" id="KW-1185">Reference proteome</keyword>
<name>A0A9P1GGL0_9DINO</name>
<accession>A0A9P1GGL0</accession>
<dbReference type="GO" id="GO:0016301">
    <property type="term" value="F:kinase activity"/>
    <property type="evidence" value="ECO:0007669"/>
    <property type="project" value="UniProtKB-KW"/>
</dbReference>
<sequence length="987" mass="109724">KGKGLFAIENISQGEKIACFGKSPFRDLVNHSCVPNAGLLADDPVVIAEKPIFAGDEIVMDYNVIINGTVFSQVKKMLGAVPSPCLCGAASCQPPPLKHCTMLKCQHTKLEMQFSKKVDLWVAKCERGVHSSLFVMGDWRGDGCHRGLAKASQKMENQLVTPALKDQDAGDIMKNGHAAASGEDAVKASQKMENQLVTPALKDQDAGDIMKNGHAAASGEDVVKVFKICYTQDVEEFEEFAGFGILISQMSARDYCFASSKAMFQTMKRITSDHGCTFHTDQILDDAYLKPVSDAEFEACAACSLGAAVKLMACCSQYSRSELLDKYVAQCAKEPDEMAEMMLDMHSVEVEDDPVDVSDLSEFEEFVVTEPTGEPKISDMSGADLKCYQLLNQIKARQAANRVTFEGIREDGTCMEELPERQAQRLGCGRKLPPPELDKSTWDEVLDVDDVDDDQTCARSTRMKKLVTLSQVFAEVRLGDGVELTKIEPVLGPLWQCLTNIRTKADHHALPRPYRFRTTKKPLNWYASAQRLAAQVRAICGLPAKRCSRAYAWRNLAASFKKRHGLEDAAAEVCAGTPVLYCPPKDRAWRVGVILTCWRYTAKKGVRSGAKPCTMAIPRDVCRYCRICQMQPDENDDSTWRCRASSSTRVCDINRVALFLSAEAHPSIDGLKLVLSSKSLEAVRHAHLWDEWPAHLRDLDDFKSARQGPVADLAFAAKQQCKPVRKRRQRRKQKARKAPKVITPAKGVEIIDDDNESADDAHNSVHLADSDMSDAEATGANDQSKASQADQVETVHPVENGKKTLKSLQKKTKEAVDMQEKPEKSKEILAIAANFSRFRSGDRLIWQEMNRLLELDQQHHSSRPLLDEHGRVRLKNPVTGVTETGLKWSEVLERAPGYFSMLHHTIRNREAYGKAVHGHFIRIAKQLSQPPYLRTDFLRLISEIPTASLGTVEQEANKQHPRGLGMNQQLRQGKSMPKITGLGEAED</sequence>
<reference evidence="2" key="1">
    <citation type="submission" date="2022-10" db="EMBL/GenBank/DDBJ databases">
        <authorList>
            <person name="Chen Y."/>
            <person name="Dougan E. K."/>
            <person name="Chan C."/>
            <person name="Rhodes N."/>
            <person name="Thang M."/>
        </authorList>
    </citation>
    <scope>NUCLEOTIDE SEQUENCE</scope>
</reference>
<dbReference type="Proteomes" id="UP001152797">
    <property type="component" value="Unassembled WGS sequence"/>
</dbReference>
<keyword evidence="3" id="KW-0670">Pyruvate</keyword>
<evidence type="ECO:0000313" key="4">
    <source>
        <dbReference type="Proteomes" id="UP001152797"/>
    </source>
</evidence>
<reference evidence="3 4" key="2">
    <citation type="submission" date="2024-05" db="EMBL/GenBank/DDBJ databases">
        <authorList>
            <person name="Chen Y."/>
            <person name="Shah S."/>
            <person name="Dougan E. K."/>
            <person name="Thang M."/>
            <person name="Chan C."/>
        </authorList>
    </citation>
    <scope>NUCLEOTIDE SEQUENCE [LARGE SCALE GENOMIC DNA]</scope>
</reference>
<evidence type="ECO:0000256" key="1">
    <source>
        <dbReference type="SAM" id="MobiDB-lite"/>
    </source>
</evidence>
<dbReference type="EMBL" id="CAMXCT030005779">
    <property type="protein sequence ID" value="CAL4800568.1"/>
    <property type="molecule type" value="Genomic_DNA"/>
</dbReference>
<feature type="compositionally biased region" description="Basic residues" evidence="1">
    <location>
        <begin position="723"/>
        <end position="739"/>
    </location>
</feature>
<keyword evidence="3" id="KW-0808">Transferase</keyword>
<comment type="caution">
    <text evidence="2">The sequence shown here is derived from an EMBL/GenBank/DDBJ whole genome shotgun (WGS) entry which is preliminary data.</text>
</comment>
<feature type="region of interest" description="Disordered" evidence="1">
    <location>
        <begin position="952"/>
        <end position="987"/>
    </location>
</feature>
<dbReference type="AlphaFoldDB" id="A0A9P1GGL0"/>
<dbReference type="EMBL" id="CAMXCT010005779">
    <property type="protein sequence ID" value="CAI4013256.1"/>
    <property type="molecule type" value="Genomic_DNA"/>
</dbReference>
<feature type="non-terminal residue" evidence="2">
    <location>
        <position position="987"/>
    </location>
</feature>
<dbReference type="OrthoDB" id="10655009at2759"/>
<organism evidence="2">
    <name type="scientific">Cladocopium goreaui</name>
    <dbReference type="NCBI Taxonomy" id="2562237"/>
    <lineage>
        <taxon>Eukaryota</taxon>
        <taxon>Sar</taxon>
        <taxon>Alveolata</taxon>
        <taxon>Dinophyceae</taxon>
        <taxon>Suessiales</taxon>
        <taxon>Symbiodiniaceae</taxon>
        <taxon>Cladocopium</taxon>
    </lineage>
</organism>
<feature type="region of interest" description="Disordered" evidence="1">
    <location>
        <begin position="721"/>
        <end position="742"/>
    </location>
</feature>
<dbReference type="EMBL" id="CAMXCT020005779">
    <property type="protein sequence ID" value="CAL1166631.1"/>
    <property type="molecule type" value="Genomic_DNA"/>
</dbReference>
<evidence type="ECO:0000313" key="3">
    <source>
        <dbReference type="EMBL" id="CAL4800568.1"/>
    </source>
</evidence>